<proteinExistence type="predicted"/>
<keyword evidence="1" id="KW-1133">Transmembrane helix</keyword>
<dbReference type="PANTHER" id="PTHR44167">
    <property type="entry name" value="OVARIAN-SPECIFIC SERINE/THREONINE-PROTEIN KINASE LOK-RELATED"/>
    <property type="match status" value="1"/>
</dbReference>
<dbReference type="Gene3D" id="1.10.510.10">
    <property type="entry name" value="Transferase(Phosphotransferase) domain 1"/>
    <property type="match status" value="1"/>
</dbReference>
<dbReference type="GO" id="GO:0005524">
    <property type="term" value="F:ATP binding"/>
    <property type="evidence" value="ECO:0007669"/>
    <property type="project" value="InterPro"/>
</dbReference>
<feature type="transmembrane region" description="Helical" evidence="1">
    <location>
        <begin position="12"/>
        <end position="34"/>
    </location>
</feature>
<accession>X6MMY0</accession>
<dbReference type="EMBL" id="ASPP01019357">
    <property type="protein sequence ID" value="ETO15224.1"/>
    <property type="molecule type" value="Genomic_DNA"/>
</dbReference>
<comment type="caution">
    <text evidence="3">The sequence shown here is derived from an EMBL/GenBank/DDBJ whole genome shotgun (WGS) entry which is preliminary data.</text>
</comment>
<protein>
    <recommendedName>
        <fullName evidence="2">Protein kinase domain-containing protein</fullName>
    </recommendedName>
</protein>
<dbReference type="InterPro" id="IPR000719">
    <property type="entry name" value="Prot_kinase_dom"/>
</dbReference>
<evidence type="ECO:0000313" key="4">
    <source>
        <dbReference type="Proteomes" id="UP000023152"/>
    </source>
</evidence>
<feature type="transmembrane region" description="Helical" evidence="1">
    <location>
        <begin position="265"/>
        <end position="285"/>
    </location>
</feature>
<keyword evidence="1" id="KW-0812">Transmembrane</keyword>
<dbReference type="InterPro" id="IPR011009">
    <property type="entry name" value="Kinase-like_dom_sf"/>
</dbReference>
<dbReference type="GO" id="GO:0004674">
    <property type="term" value="F:protein serine/threonine kinase activity"/>
    <property type="evidence" value="ECO:0007669"/>
    <property type="project" value="TreeGrafter"/>
</dbReference>
<dbReference type="SUPFAM" id="SSF56112">
    <property type="entry name" value="Protein kinase-like (PK-like)"/>
    <property type="match status" value="1"/>
</dbReference>
<dbReference type="GO" id="GO:0005634">
    <property type="term" value="C:nucleus"/>
    <property type="evidence" value="ECO:0007669"/>
    <property type="project" value="TreeGrafter"/>
</dbReference>
<feature type="transmembrane region" description="Helical" evidence="1">
    <location>
        <begin position="290"/>
        <end position="307"/>
    </location>
</feature>
<dbReference type="GO" id="GO:0044773">
    <property type="term" value="P:mitotic DNA damage checkpoint signaling"/>
    <property type="evidence" value="ECO:0007669"/>
    <property type="project" value="TreeGrafter"/>
</dbReference>
<dbReference type="OrthoDB" id="5979581at2759"/>
<keyword evidence="1" id="KW-0472">Membrane</keyword>
<keyword evidence="4" id="KW-1185">Reference proteome</keyword>
<reference evidence="3 4" key="1">
    <citation type="journal article" date="2013" name="Curr. Biol.">
        <title>The Genome of the Foraminiferan Reticulomyxa filosa.</title>
        <authorList>
            <person name="Glockner G."/>
            <person name="Hulsmann N."/>
            <person name="Schleicher M."/>
            <person name="Noegel A.A."/>
            <person name="Eichinger L."/>
            <person name="Gallinger C."/>
            <person name="Pawlowski J."/>
            <person name="Sierra R."/>
            <person name="Euteneuer U."/>
            <person name="Pillet L."/>
            <person name="Moustafa A."/>
            <person name="Platzer M."/>
            <person name="Groth M."/>
            <person name="Szafranski K."/>
            <person name="Schliwa M."/>
        </authorList>
    </citation>
    <scope>NUCLEOTIDE SEQUENCE [LARGE SCALE GENOMIC DNA]</scope>
</reference>
<evidence type="ECO:0000256" key="1">
    <source>
        <dbReference type="SAM" id="Phobius"/>
    </source>
</evidence>
<feature type="domain" description="Protein kinase" evidence="2">
    <location>
        <begin position="1"/>
        <end position="225"/>
    </location>
</feature>
<gene>
    <name evidence="3" type="ORF">RFI_22139</name>
</gene>
<dbReference type="PROSITE" id="PS50011">
    <property type="entry name" value="PROTEIN_KINASE_DOM"/>
    <property type="match status" value="1"/>
</dbReference>
<dbReference type="AlphaFoldDB" id="X6MMY0"/>
<sequence>MQIFKCAEIGRRCSVCEFFLYPFFFVTITVWFEMIRTIDAFVDEDYYYVLNELGVTDLFRIASKQYGLYNIHSTFHFFLLIFLFVFFHYSLWNNFQVHRDIKPENVVFTDKESNYPKLIDFGDAIVVEDQRVYKELVGTQCYLSPERWRQHYGWYFVLTYEMVTGKRCFYASSEKLLVEKIKKAFFKYPESSKPSNLCCHFIRSLLTVDDKHRPSAEFALNHPWLSDCNNTNEQKALIDAWNTNVAKGLDWTVHFHKACIGDCCVVIYCVFFLVFIFQIFCVLYLAWIKIVCVAILHIFGFCLWGFLNCKFGFVLGWQWVCFFMFGLLDFQKFLFEY</sequence>
<organism evidence="3 4">
    <name type="scientific">Reticulomyxa filosa</name>
    <dbReference type="NCBI Taxonomy" id="46433"/>
    <lineage>
        <taxon>Eukaryota</taxon>
        <taxon>Sar</taxon>
        <taxon>Rhizaria</taxon>
        <taxon>Retaria</taxon>
        <taxon>Foraminifera</taxon>
        <taxon>Monothalamids</taxon>
        <taxon>Reticulomyxidae</taxon>
        <taxon>Reticulomyxa</taxon>
    </lineage>
</organism>
<dbReference type="PANTHER" id="PTHR44167:SF24">
    <property type="entry name" value="SERINE_THREONINE-PROTEIN KINASE CHK2"/>
    <property type="match status" value="1"/>
</dbReference>
<dbReference type="Pfam" id="PF00069">
    <property type="entry name" value="Pkinase"/>
    <property type="match status" value="1"/>
</dbReference>
<name>X6MMY0_RETFI</name>
<dbReference type="Proteomes" id="UP000023152">
    <property type="component" value="Unassembled WGS sequence"/>
</dbReference>
<dbReference type="SMART" id="SM00220">
    <property type="entry name" value="S_TKc"/>
    <property type="match status" value="1"/>
</dbReference>
<feature type="transmembrane region" description="Helical" evidence="1">
    <location>
        <begin position="75"/>
        <end position="92"/>
    </location>
</feature>
<evidence type="ECO:0000259" key="2">
    <source>
        <dbReference type="PROSITE" id="PS50011"/>
    </source>
</evidence>
<evidence type="ECO:0000313" key="3">
    <source>
        <dbReference type="EMBL" id="ETO15224.1"/>
    </source>
</evidence>
<feature type="transmembrane region" description="Helical" evidence="1">
    <location>
        <begin position="313"/>
        <end position="330"/>
    </location>
</feature>
<dbReference type="GO" id="GO:0005737">
    <property type="term" value="C:cytoplasm"/>
    <property type="evidence" value="ECO:0007669"/>
    <property type="project" value="TreeGrafter"/>
</dbReference>